<reference evidence="3" key="1">
    <citation type="journal article" date="2019" name="Int. J. Syst. Evol. Microbiol.">
        <title>The Global Catalogue of Microorganisms (GCM) 10K type strain sequencing project: providing services to taxonomists for standard genome sequencing and annotation.</title>
        <authorList>
            <consortium name="The Broad Institute Genomics Platform"/>
            <consortium name="The Broad Institute Genome Sequencing Center for Infectious Disease"/>
            <person name="Wu L."/>
            <person name="Ma J."/>
        </authorList>
    </citation>
    <scope>NUCLEOTIDE SEQUENCE [LARGE SCALE GENOMIC DNA]</scope>
    <source>
        <strain evidence="3">IBRC-M 10906</strain>
    </source>
</reference>
<evidence type="ECO:0008006" key="4">
    <source>
        <dbReference type="Google" id="ProtNLM"/>
    </source>
</evidence>
<name>A0ABW5WI18_9PSEU</name>
<evidence type="ECO:0000313" key="2">
    <source>
        <dbReference type="EMBL" id="MFD2803116.1"/>
    </source>
</evidence>
<sequence>MTNPQPSANNDEWVAPSQREAALTSQAMAEAAANGGLFSMPIGMLKAHANAENLSQEQIARLTSGDVQYLEGLSASDMNYPGHEHEQLKQFVTENLRAEDIQGISDAYAELVSVLEDLSSRLNEGVGKSRQEWEGDAAEQAHGFFQSLGTWSDGNAQNAKLASEVIAQEGNAAATAKNTMPEPVPFDWRTEFKKLVTSNPFDLADNISETMETYRRSQEAHDEAARVMTTYDNELYQAASKQPAFSEPPTFGAGGSDGVRMPSASAAISVPGGDAGTGASGYAGGSISGTGTGPGGSGGGGSFSVPGGSGGSSGGGGYTPVPAPLQSGRNTGAGMPSGTRPSGYRPPTATGRVPSGGGSNSGFGGMGAMPVGGMAAGGMGGGSSDYSSKLGRGGFGPGGSAAVGGTGAGPGAASGAARPGMGGMPGAAPGAAAAAGGAGRGAGGMGAMGAGAGRGGQGSEDAEHQRPTYLVEGDPDEVFGTDERTAPPVIGE</sequence>
<feature type="compositionally biased region" description="Polar residues" evidence="1">
    <location>
        <begin position="1"/>
        <end position="10"/>
    </location>
</feature>
<dbReference type="InterPro" id="IPR038332">
    <property type="entry name" value="PPE_sf"/>
</dbReference>
<feature type="region of interest" description="Disordered" evidence="1">
    <location>
        <begin position="426"/>
        <end position="492"/>
    </location>
</feature>
<proteinExistence type="predicted"/>
<dbReference type="EMBL" id="JBHUOF010000049">
    <property type="protein sequence ID" value="MFD2803116.1"/>
    <property type="molecule type" value="Genomic_DNA"/>
</dbReference>
<dbReference type="Gene3D" id="1.20.1260.20">
    <property type="entry name" value="PPE superfamily"/>
    <property type="match status" value="1"/>
</dbReference>
<dbReference type="Proteomes" id="UP001597478">
    <property type="component" value="Unassembled WGS sequence"/>
</dbReference>
<dbReference type="RefSeq" id="WP_377394961.1">
    <property type="nucleotide sequence ID" value="NZ_JBHSAN010000054.1"/>
</dbReference>
<evidence type="ECO:0000256" key="1">
    <source>
        <dbReference type="SAM" id="MobiDB-lite"/>
    </source>
</evidence>
<comment type="caution">
    <text evidence="2">The sequence shown here is derived from an EMBL/GenBank/DDBJ whole genome shotgun (WGS) entry which is preliminary data.</text>
</comment>
<feature type="region of interest" description="Disordered" evidence="1">
    <location>
        <begin position="1"/>
        <end position="26"/>
    </location>
</feature>
<feature type="compositionally biased region" description="Gly residues" evidence="1">
    <location>
        <begin position="354"/>
        <end position="364"/>
    </location>
</feature>
<accession>A0ABW5WI18</accession>
<gene>
    <name evidence="2" type="ORF">ACFS2C_27350</name>
</gene>
<feature type="region of interest" description="Disordered" evidence="1">
    <location>
        <begin position="290"/>
        <end position="364"/>
    </location>
</feature>
<protein>
    <recommendedName>
        <fullName evidence="4">PPE family domain-containing protein</fullName>
    </recommendedName>
</protein>
<feature type="compositionally biased region" description="Gly residues" evidence="1">
    <location>
        <begin position="436"/>
        <end position="458"/>
    </location>
</feature>
<feature type="compositionally biased region" description="Gly residues" evidence="1">
    <location>
        <begin position="290"/>
        <end position="318"/>
    </location>
</feature>
<organism evidence="2 3">
    <name type="scientific">Prauserella oleivorans</name>
    <dbReference type="NCBI Taxonomy" id="1478153"/>
    <lineage>
        <taxon>Bacteria</taxon>
        <taxon>Bacillati</taxon>
        <taxon>Actinomycetota</taxon>
        <taxon>Actinomycetes</taxon>
        <taxon>Pseudonocardiales</taxon>
        <taxon>Pseudonocardiaceae</taxon>
        <taxon>Prauserella</taxon>
    </lineage>
</organism>
<feature type="compositionally biased region" description="Low complexity" evidence="1">
    <location>
        <begin position="426"/>
        <end position="435"/>
    </location>
</feature>
<dbReference type="SUPFAM" id="SSF140459">
    <property type="entry name" value="PE/PPE dimer-like"/>
    <property type="match status" value="1"/>
</dbReference>
<keyword evidence="3" id="KW-1185">Reference proteome</keyword>
<evidence type="ECO:0000313" key="3">
    <source>
        <dbReference type="Proteomes" id="UP001597478"/>
    </source>
</evidence>